<reference evidence="9 10" key="1">
    <citation type="submission" date="2018-11" db="EMBL/GenBank/DDBJ databases">
        <title>Vibrio LJC006 sp. nov., isolated from seawater during the bloom of the enteromorpha.</title>
        <authorList>
            <person name="Liang J."/>
        </authorList>
    </citation>
    <scope>NUCLEOTIDE SEQUENCE [LARGE SCALE GENOMIC DNA]</scope>
    <source>
        <strain evidence="9 10">LJC006</strain>
    </source>
</reference>
<protein>
    <submittedName>
        <fullName evidence="9">AEC family transporter</fullName>
    </submittedName>
</protein>
<comment type="caution">
    <text evidence="9">The sequence shown here is derived from an EMBL/GenBank/DDBJ whole genome shotgun (WGS) entry which is preliminary data.</text>
</comment>
<keyword evidence="4" id="KW-1003">Cell membrane</keyword>
<dbReference type="PANTHER" id="PTHR36838">
    <property type="entry name" value="AUXIN EFFLUX CARRIER FAMILY PROTEIN"/>
    <property type="match status" value="1"/>
</dbReference>
<sequence length="318" mass="34440">METFLQQFIFSTQVTGPICLMLFLGMLFKRIRLIDDHFIEVASRLVFKVTLPALLFLSIIGSDHNFLKGSELVLFGIAANVVFFIVAWVVLKFIQPNNPDLDVIVQGAYRGNTAIVGLAYVANLYGNEGIAHAALFVAGQTLLFNIQAVILLSPKTEGVGLKALGTVFKSITKNPLIIAIIAGVIFSQLPISLPSIAMNAGQYFAHMTLPLALICAGGSLDLRAFGNDKTSVWLSTVMKLIACPIFITMAAYLYGFRNEELAIILLTSTTPAAAASYVMARGMGRNHVMAANIIVVTTILSLFTTTVGVFLLTKYQLI</sequence>
<organism evidence="9 10">
    <name type="scientific">Vibrio viridaestus</name>
    <dbReference type="NCBI Taxonomy" id="2487322"/>
    <lineage>
        <taxon>Bacteria</taxon>
        <taxon>Pseudomonadati</taxon>
        <taxon>Pseudomonadota</taxon>
        <taxon>Gammaproteobacteria</taxon>
        <taxon>Vibrionales</taxon>
        <taxon>Vibrionaceae</taxon>
        <taxon>Vibrio</taxon>
    </lineage>
</organism>
<feature type="transmembrane region" description="Helical" evidence="8">
    <location>
        <begin position="174"/>
        <end position="191"/>
    </location>
</feature>
<feature type="transmembrane region" description="Helical" evidence="8">
    <location>
        <begin position="41"/>
        <end position="60"/>
    </location>
</feature>
<evidence type="ECO:0000256" key="4">
    <source>
        <dbReference type="ARBA" id="ARBA00022475"/>
    </source>
</evidence>
<comment type="subcellular location">
    <subcellularLocation>
        <location evidence="1">Cell membrane</location>
        <topology evidence="1">Multi-pass membrane protein</topology>
    </subcellularLocation>
</comment>
<evidence type="ECO:0000256" key="5">
    <source>
        <dbReference type="ARBA" id="ARBA00022692"/>
    </source>
</evidence>
<feature type="transmembrane region" description="Helical" evidence="8">
    <location>
        <begin position="292"/>
        <end position="312"/>
    </location>
</feature>
<evidence type="ECO:0000313" key="9">
    <source>
        <dbReference type="EMBL" id="RQW64935.1"/>
    </source>
</evidence>
<feature type="transmembrane region" description="Helical" evidence="8">
    <location>
        <begin position="6"/>
        <end position="29"/>
    </location>
</feature>
<keyword evidence="10" id="KW-1185">Reference proteome</keyword>
<feature type="transmembrane region" description="Helical" evidence="8">
    <location>
        <begin position="129"/>
        <end position="153"/>
    </location>
</feature>
<dbReference type="Pfam" id="PF03547">
    <property type="entry name" value="Mem_trans"/>
    <property type="match status" value="1"/>
</dbReference>
<keyword evidence="6 8" id="KW-1133">Transmembrane helix</keyword>
<evidence type="ECO:0000256" key="8">
    <source>
        <dbReference type="SAM" id="Phobius"/>
    </source>
</evidence>
<feature type="transmembrane region" description="Helical" evidence="8">
    <location>
        <begin position="261"/>
        <end position="280"/>
    </location>
</feature>
<dbReference type="AlphaFoldDB" id="A0A3N9TMQ7"/>
<comment type="similarity">
    <text evidence="2">Belongs to the auxin efflux carrier (TC 2.A.69) family.</text>
</comment>
<keyword evidence="5 8" id="KW-0812">Transmembrane</keyword>
<proteinExistence type="inferred from homology"/>
<accession>A0A3N9TMQ7</accession>
<evidence type="ECO:0000256" key="2">
    <source>
        <dbReference type="ARBA" id="ARBA00010145"/>
    </source>
</evidence>
<evidence type="ECO:0000256" key="7">
    <source>
        <dbReference type="ARBA" id="ARBA00023136"/>
    </source>
</evidence>
<feature type="transmembrane region" description="Helical" evidence="8">
    <location>
        <begin position="72"/>
        <end position="91"/>
    </location>
</feature>
<dbReference type="OrthoDB" id="9786439at2"/>
<keyword evidence="7 8" id="KW-0472">Membrane</keyword>
<feature type="transmembrane region" description="Helical" evidence="8">
    <location>
        <begin position="232"/>
        <end position="255"/>
    </location>
</feature>
<gene>
    <name evidence="9" type="ORF">EES38_02545</name>
</gene>
<name>A0A3N9TMQ7_9VIBR</name>
<evidence type="ECO:0000256" key="1">
    <source>
        <dbReference type="ARBA" id="ARBA00004651"/>
    </source>
</evidence>
<evidence type="ECO:0000256" key="6">
    <source>
        <dbReference type="ARBA" id="ARBA00022989"/>
    </source>
</evidence>
<dbReference type="InterPro" id="IPR004776">
    <property type="entry name" value="Mem_transp_PIN-like"/>
</dbReference>
<dbReference type="RefSeq" id="WP_124935585.1">
    <property type="nucleotide sequence ID" value="NZ_RJVQ01000001.1"/>
</dbReference>
<dbReference type="GO" id="GO:0005886">
    <property type="term" value="C:plasma membrane"/>
    <property type="evidence" value="ECO:0007669"/>
    <property type="project" value="UniProtKB-SubCell"/>
</dbReference>
<keyword evidence="3" id="KW-0813">Transport</keyword>
<dbReference type="InterPro" id="IPR038770">
    <property type="entry name" value="Na+/solute_symporter_sf"/>
</dbReference>
<dbReference type="PANTHER" id="PTHR36838:SF4">
    <property type="entry name" value="AUXIN EFFLUX CARRIER FAMILY PROTEIN"/>
    <property type="match status" value="1"/>
</dbReference>
<dbReference type="Gene3D" id="1.20.1530.20">
    <property type="match status" value="1"/>
</dbReference>
<dbReference type="EMBL" id="RJVQ01000001">
    <property type="protein sequence ID" value="RQW64935.1"/>
    <property type="molecule type" value="Genomic_DNA"/>
</dbReference>
<dbReference type="Proteomes" id="UP000281112">
    <property type="component" value="Unassembled WGS sequence"/>
</dbReference>
<dbReference type="GO" id="GO:0055085">
    <property type="term" value="P:transmembrane transport"/>
    <property type="evidence" value="ECO:0007669"/>
    <property type="project" value="InterPro"/>
</dbReference>
<feature type="transmembrane region" description="Helical" evidence="8">
    <location>
        <begin position="103"/>
        <end position="123"/>
    </location>
</feature>
<evidence type="ECO:0000313" key="10">
    <source>
        <dbReference type="Proteomes" id="UP000281112"/>
    </source>
</evidence>
<evidence type="ECO:0000256" key="3">
    <source>
        <dbReference type="ARBA" id="ARBA00022448"/>
    </source>
</evidence>